<keyword evidence="2 4" id="KW-0560">Oxidoreductase</keyword>
<protein>
    <submittedName>
        <fullName evidence="4">4-hydroxythreonine-4-phosphate dehydrogenase (4-(Phosphohydroxy)-l-threonine dehydrogenase)</fullName>
        <ecNumber evidence="4">1.1.1.262</ecNumber>
    </submittedName>
</protein>
<evidence type="ECO:0000313" key="4">
    <source>
        <dbReference type="EMBL" id="CBW24962.1"/>
    </source>
</evidence>
<dbReference type="PANTHER" id="PTHR30004:SF6">
    <property type="entry name" value="D-THREONATE 4-PHOSPHATE DEHYDROGENASE"/>
    <property type="match status" value="1"/>
</dbReference>
<dbReference type="EC" id="1.1.1.262" evidence="4"/>
<dbReference type="PANTHER" id="PTHR30004">
    <property type="entry name" value="4-HYDROXYTHREONINE-4-PHOSPHATE DEHYDROGENASE"/>
    <property type="match status" value="1"/>
</dbReference>
<dbReference type="GO" id="GO:0051287">
    <property type="term" value="F:NAD binding"/>
    <property type="evidence" value="ECO:0007669"/>
    <property type="project" value="InterPro"/>
</dbReference>
<keyword evidence="1" id="KW-0479">Metal-binding</keyword>
<dbReference type="RefSeq" id="WP_014242751.1">
    <property type="nucleotide sequence ID" value="NC_016620.1"/>
</dbReference>
<proteinExistence type="predicted"/>
<dbReference type="STRING" id="862908.BMS_0020"/>
<dbReference type="PATRIC" id="fig|862908.3.peg.19"/>
<dbReference type="InterPro" id="IPR005255">
    <property type="entry name" value="PdxA_fam"/>
</dbReference>
<dbReference type="Gene3D" id="3.40.718.10">
    <property type="entry name" value="Isopropylmalate Dehydrogenase"/>
    <property type="match status" value="1"/>
</dbReference>
<dbReference type="Pfam" id="PF04166">
    <property type="entry name" value="PdxA"/>
    <property type="match status" value="1"/>
</dbReference>
<dbReference type="HOGENOM" id="CLU_040168_0_0_7"/>
<sequence>MIYITQGHERGIGLEVFLKSFSLLNSIQQRKFTLVVNSNTLKENLENLSAEYSIHDSKVTYNSNTLSIIKIDKLEITQSTDSLNVALSNISKNDILLTLPTSKDQLIDESILQKGYTEFLRSRFSNSNLCMVFKAYEDSTLLITDHIPLKDVPGKISTDLLKSKINTTIHGFKKYFFPLEEVLLAGVNPHCGEGGLLGDEDKSIFEYSKIENKEVKISGPYSGDTLHFHRNPSKKQIKVYMFHDQGLPQFKDKFRTIGLNITLGLPFLRMSVDHGTAFELYSKNKADFSGCYYMLKEAIKVDRKLQNEQQ</sequence>
<accession>E1X1P3</accession>
<dbReference type="GO" id="GO:0046872">
    <property type="term" value="F:metal ion binding"/>
    <property type="evidence" value="ECO:0007669"/>
    <property type="project" value="UniProtKB-KW"/>
</dbReference>
<gene>
    <name evidence="4" type="primary">pdxA</name>
    <name evidence="4" type="ordered locus">BMS_0020</name>
</gene>
<dbReference type="SUPFAM" id="SSF53659">
    <property type="entry name" value="Isocitrate/Isopropylmalate dehydrogenase-like"/>
    <property type="match status" value="1"/>
</dbReference>
<evidence type="ECO:0000256" key="3">
    <source>
        <dbReference type="ARBA" id="ARBA00023027"/>
    </source>
</evidence>
<keyword evidence="5" id="KW-1185">Reference proteome</keyword>
<organism evidence="4 5">
    <name type="scientific">Halobacteriovorax marinus (strain ATCC BAA-682 / DSM 15412 / SJ)</name>
    <name type="common">Bacteriovorax marinus</name>
    <dbReference type="NCBI Taxonomy" id="862908"/>
    <lineage>
        <taxon>Bacteria</taxon>
        <taxon>Pseudomonadati</taxon>
        <taxon>Bdellovibrionota</taxon>
        <taxon>Bacteriovoracia</taxon>
        <taxon>Bacteriovoracales</taxon>
        <taxon>Halobacteriovoraceae</taxon>
        <taxon>Halobacteriovorax</taxon>
    </lineage>
</organism>
<evidence type="ECO:0000313" key="5">
    <source>
        <dbReference type="Proteomes" id="UP000008963"/>
    </source>
</evidence>
<dbReference type="GO" id="GO:0050570">
    <property type="term" value="F:4-hydroxythreonine-4-phosphate dehydrogenase activity"/>
    <property type="evidence" value="ECO:0007669"/>
    <property type="project" value="UniProtKB-EC"/>
</dbReference>
<dbReference type="Proteomes" id="UP000008963">
    <property type="component" value="Chromosome"/>
</dbReference>
<keyword evidence="3" id="KW-0520">NAD</keyword>
<evidence type="ECO:0000256" key="2">
    <source>
        <dbReference type="ARBA" id="ARBA00023002"/>
    </source>
</evidence>
<dbReference type="KEGG" id="bmx:BMS_0020"/>
<dbReference type="OrthoDB" id="5289496at2"/>
<dbReference type="AlphaFoldDB" id="E1X1P3"/>
<reference evidence="5" key="1">
    <citation type="journal article" date="2013" name="ISME J.">
        <title>A small predatory core genome in the divergent marine Bacteriovorax marinus SJ and the terrestrial Bdellovibrio bacteriovorus.</title>
        <authorList>
            <person name="Crossman L.C."/>
            <person name="Chen H."/>
            <person name="Cerdeno-Tarraga A.M."/>
            <person name="Brooks K."/>
            <person name="Quail M.A."/>
            <person name="Pineiro S.A."/>
            <person name="Hobley L."/>
            <person name="Sockett R.E."/>
            <person name="Bentley S.D."/>
            <person name="Parkhill J."/>
            <person name="Williams H.N."/>
            <person name="Stine O.C."/>
        </authorList>
    </citation>
    <scope>NUCLEOTIDE SEQUENCE [LARGE SCALE GENOMIC DNA]</scope>
    <source>
        <strain evidence="5">ATCC BAA-682 / DSM 15412 / SJ</strain>
    </source>
</reference>
<dbReference type="EMBL" id="FQ312005">
    <property type="protein sequence ID" value="CBW24962.1"/>
    <property type="molecule type" value="Genomic_DNA"/>
</dbReference>
<dbReference type="eggNOG" id="COG1995">
    <property type="taxonomic scope" value="Bacteria"/>
</dbReference>
<evidence type="ECO:0000256" key="1">
    <source>
        <dbReference type="ARBA" id="ARBA00022723"/>
    </source>
</evidence>
<name>E1X1P3_HALMS</name>